<evidence type="ECO:0000313" key="1">
    <source>
        <dbReference type="EMBL" id="MXY32571.1"/>
    </source>
</evidence>
<dbReference type="InterPro" id="IPR038296">
    <property type="entry name" value="ParD_sf"/>
</dbReference>
<name>A0A6B0XV82_9RHOB</name>
<comment type="caution">
    <text evidence="1">The sequence shown here is derived from an EMBL/GenBank/DDBJ whole genome shotgun (WGS) entry which is preliminary data.</text>
</comment>
<dbReference type="AlphaFoldDB" id="A0A6B0XV82"/>
<protein>
    <submittedName>
        <fullName evidence="1">Uncharacterized protein</fullName>
    </submittedName>
</protein>
<organism evidence="1">
    <name type="scientific">Boseongicola sp. SB0664_bin_43</name>
    <dbReference type="NCBI Taxonomy" id="2604844"/>
    <lineage>
        <taxon>Bacteria</taxon>
        <taxon>Pseudomonadati</taxon>
        <taxon>Pseudomonadota</taxon>
        <taxon>Alphaproteobacteria</taxon>
        <taxon>Rhodobacterales</taxon>
        <taxon>Paracoccaceae</taxon>
        <taxon>Boseongicola</taxon>
    </lineage>
</organism>
<gene>
    <name evidence="1" type="ORF">F4Y60_00455</name>
</gene>
<dbReference type="EMBL" id="VXRY01000018">
    <property type="protein sequence ID" value="MXY32571.1"/>
    <property type="molecule type" value="Genomic_DNA"/>
</dbReference>
<dbReference type="Pfam" id="PF03693">
    <property type="entry name" value="ParD_antitoxin"/>
    <property type="match status" value="1"/>
</dbReference>
<dbReference type="InterPro" id="IPR022789">
    <property type="entry name" value="ParD"/>
</dbReference>
<accession>A0A6B0XV82</accession>
<reference evidence="1" key="1">
    <citation type="submission" date="2019-09" db="EMBL/GenBank/DDBJ databases">
        <title>Characterisation of the sponge microbiome using genome-centric metagenomics.</title>
        <authorList>
            <person name="Engelberts J.P."/>
            <person name="Robbins S.J."/>
            <person name="De Goeij J.M."/>
            <person name="Aranda M."/>
            <person name="Bell S.C."/>
            <person name="Webster N.S."/>
        </authorList>
    </citation>
    <scope>NUCLEOTIDE SEQUENCE</scope>
    <source>
        <strain evidence="1">SB0664_bin_43</strain>
    </source>
</reference>
<sequence length="191" mass="21429">MATRNVALTETRDQQIHARVASVQHQCESEAMRAGLRMLESGEARLAGIRPAPRAEDGPGKIARWTIEMPGPRQTDTFETAIQARCRAVLQVEARGRRCAILAEGAEDRCPAGQQSIFRRVRNGVTRPLSWTFQLPAAICRATLPRCRPCSAKAAELARLSTLARSMQIRAHRCRKRRFPLAKPDQHHFRT</sequence>
<dbReference type="Gene3D" id="6.10.10.120">
    <property type="entry name" value="Antitoxin ParD1-like"/>
    <property type="match status" value="1"/>
</dbReference>
<proteinExistence type="predicted"/>